<dbReference type="OrthoDB" id="3190463at2"/>
<feature type="transmembrane region" description="Helical" evidence="1">
    <location>
        <begin position="12"/>
        <end position="35"/>
    </location>
</feature>
<keyword evidence="1" id="KW-0472">Membrane</keyword>
<sequence length="108" mass="12332">MEKEFLKQSIKTCVYYTTSSILIGLTLSAIFVGAYYFKDHAIHNDVIYAAIILGITCFLGSFLSLMLVSKDKEYGENRYCYETLEASDCSFEETLVEGLLNKKEKVHY</sequence>
<accession>A0A0F3NPE0</accession>
<reference evidence="2 3" key="1">
    <citation type="submission" date="2015-02" db="EMBL/GenBank/DDBJ databases">
        <title>Genome Sequencing of Rickettsiales.</title>
        <authorList>
            <person name="Daugherty S.C."/>
            <person name="Su Q."/>
            <person name="Abolude K."/>
            <person name="Beier-Sexton M."/>
            <person name="Carlyon J.A."/>
            <person name="Carter R."/>
            <person name="Day N.P."/>
            <person name="Dumler S.J."/>
            <person name="Dyachenko V."/>
            <person name="Godinez A."/>
            <person name="Kurtti T.J."/>
            <person name="Lichay M."/>
            <person name="Mullins K.E."/>
            <person name="Ott S."/>
            <person name="Pappas-Brown V."/>
            <person name="Paris D.H."/>
            <person name="Patel P."/>
            <person name="Richards A.L."/>
            <person name="Sadzewicz L."/>
            <person name="Sears K."/>
            <person name="Seidman D."/>
            <person name="Sengamalay N."/>
            <person name="Stenos J."/>
            <person name="Tallon L.J."/>
            <person name="Vincent G."/>
            <person name="Fraser C.M."/>
            <person name="Munderloh U."/>
            <person name="Dunning-Hotopp J.C."/>
        </authorList>
    </citation>
    <scope>NUCLEOTIDE SEQUENCE [LARGE SCALE GENOMIC DNA]</scope>
    <source>
        <strain evidence="2 3">RAC413</strain>
    </source>
</reference>
<feature type="transmembrane region" description="Helical" evidence="1">
    <location>
        <begin position="47"/>
        <end position="68"/>
    </location>
</feature>
<dbReference type="RefSeq" id="WP_045808628.1">
    <property type="nucleotide sequence ID" value="NZ_LANX01000001.1"/>
</dbReference>
<dbReference type="Proteomes" id="UP000033562">
    <property type="component" value="Unassembled WGS sequence"/>
</dbReference>
<organism evidence="2 3">
    <name type="scientific">Candidatus Neoehrlichia procyonis str. RAC413</name>
    <dbReference type="NCBI Taxonomy" id="1359163"/>
    <lineage>
        <taxon>Bacteria</taxon>
        <taxon>Pseudomonadati</taxon>
        <taxon>Pseudomonadota</taxon>
        <taxon>Alphaproteobacteria</taxon>
        <taxon>Rickettsiales</taxon>
        <taxon>Anaplasmataceae</taxon>
        <taxon>Candidatus Neoehrlichia</taxon>
    </lineage>
</organism>
<proteinExistence type="predicted"/>
<gene>
    <name evidence="2" type="ORF">NLO413_0143</name>
</gene>
<dbReference type="EMBL" id="LANX01000001">
    <property type="protein sequence ID" value="KJV68779.1"/>
    <property type="molecule type" value="Genomic_DNA"/>
</dbReference>
<dbReference type="AlphaFoldDB" id="A0A0F3NPE0"/>
<keyword evidence="1" id="KW-1133">Transmembrane helix</keyword>
<keyword evidence="1" id="KW-0812">Transmembrane</keyword>
<dbReference type="STRING" id="1359163.NLO413_0143"/>
<evidence type="ECO:0000313" key="2">
    <source>
        <dbReference type="EMBL" id="KJV68779.1"/>
    </source>
</evidence>
<protein>
    <submittedName>
        <fullName evidence="2">Uncharacterized protein</fullName>
    </submittedName>
</protein>
<evidence type="ECO:0000256" key="1">
    <source>
        <dbReference type="SAM" id="Phobius"/>
    </source>
</evidence>
<keyword evidence="3" id="KW-1185">Reference proteome</keyword>
<evidence type="ECO:0000313" key="3">
    <source>
        <dbReference type="Proteomes" id="UP000033562"/>
    </source>
</evidence>
<name>A0A0F3NPE0_9RICK</name>
<comment type="caution">
    <text evidence="2">The sequence shown here is derived from an EMBL/GenBank/DDBJ whole genome shotgun (WGS) entry which is preliminary data.</text>
</comment>